<name>A0A5N5NLB0_9ROSI</name>
<dbReference type="SUPFAM" id="SSF47113">
    <property type="entry name" value="Histone-fold"/>
    <property type="match status" value="1"/>
</dbReference>
<sequence>MAGKGGKGLLATKTTAAANKDKDKKRPVSRSSRAGIQPVAFEWADVREMKLHKVIGWGRECPIWQTDTIQFVRFGFNVSDELIRRIALSILYLKLVFCRVSHLSTPWFPVGRIHRHLKQRISSHGRVGATAAVYLASILEYLTAEVLELAGNASKDLKVKRITPRHLQLAIRGDEELDTLIKGTIAGGGVIPHIHKSLINKTTKE</sequence>
<keyword evidence="8 9" id="KW-0544">Nucleosome core</keyword>
<dbReference type="Pfam" id="PF00125">
    <property type="entry name" value="Histone"/>
    <property type="match status" value="1"/>
</dbReference>
<organism evidence="13 14">
    <name type="scientific">Salix brachista</name>
    <dbReference type="NCBI Taxonomy" id="2182728"/>
    <lineage>
        <taxon>Eukaryota</taxon>
        <taxon>Viridiplantae</taxon>
        <taxon>Streptophyta</taxon>
        <taxon>Embryophyta</taxon>
        <taxon>Tracheophyta</taxon>
        <taxon>Spermatophyta</taxon>
        <taxon>Magnoliopsida</taxon>
        <taxon>eudicotyledons</taxon>
        <taxon>Gunneridae</taxon>
        <taxon>Pentapetalae</taxon>
        <taxon>rosids</taxon>
        <taxon>fabids</taxon>
        <taxon>Malpighiales</taxon>
        <taxon>Salicaceae</taxon>
        <taxon>Saliceae</taxon>
        <taxon>Salix</taxon>
    </lineage>
</organism>
<evidence type="ECO:0000256" key="5">
    <source>
        <dbReference type="ARBA" id="ARBA00022454"/>
    </source>
</evidence>
<comment type="caution">
    <text evidence="13">The sequence shown here is derived from an EMBL/GenBank/DDBJ whole genome shotgun (WGS) entry which is preliminary data.</text>
</comment>
<dbReference type="FunFam" id="1.10.20.10:FF:000005">
    <property type="entry name" value="Histone H2A"/>
    <property type="match status" value="1"/>
</dbReference>
<evidence type="ECO:0000256" key="10">
    <source>
        <dbReference type="SAM" id="MobiDB-lite"/>
    </source>
</evidence>
<evidence type="ECO:0000256" key="2">
    <source>
        <dbReference type="ARBA" id="ARBA00004286"/>
    </source>
</evidence>
<evidence type="ECO:0000256" key="9">
    <source>
        <dbReference type="RuleBase" id="RU003767"/>
    </source>
</evidence>
<comment type="similarity">
    <text evidence="3 9">Belongs to the histone H2A family.</text>
</comment>
<evidence type="ECO:0000313" key="13">
    <source>
        <dbReference type="EMBL" id="KAB5568324.1"/>
    </source>
</evidence>
<comment type="subcellular location">
    <subcellularLocation>
        <location evidence="2">Chromosome</location>
    </subcellularLocation>
    <subcellularLocation>
        <location evidence="1 9">Nucleus</location>
    </subcellularLocation>
</comment>
<dbReference type="InterPro" id="IPR009072">
    <property type="entry name" value="Histone-fold"/>
</dbReference>
<reference evidence="14" key="1">
    <citation type="journal article" date="2019" name="Gigascience">
        <title>De novo genome assembly of the endangered Acer yangbiense, a plant species with extremely small populations endemic to Yunnan Province, China.</title>
        <authorList>
            <person name="Yang J."/>
            <person name="Wariss H.M."/>
            <person name="Tao L."/>
            <person name="Zhang R."/>
            <person name="Yun Q."/>
            <person name="Hollingsworth P."/>
            <person name="Dao Z."/>
            <person name="Luo G."/>
            <person name="Guo H."/>
            <person name="Ma Y."/>
            <person name="Sun W."/>
        </authorList>
    </citation>
    <scope>NUCLEOTIDE SEQUENCE [LARGE SCALE GENOMIC DNA]</scope>
    <source>
        <strain evidence="14">cv. br00</strain>
    </source>
</reference>
<dbReference type="InterPro" id="IPR032454">
    <property type="entry name" value="Histone_H2A_C"/>
</dbReference>
<dbReference type="Proteomes" id="UP000326939">
    <property type="component" value="Chromosome 2"/>
</dbReference>
<evidence type="ECO:0000256" key="4">
    <source>
        <dbReference type="ARBA" id="ARBA00011538"/>
    </source>
</evidence>
<evidence type="ECO:0000256" key="8">
    <source>
        <dbReference type="ARBA" id="ARBA00023269"/>
    </source>
</evidence>
<evidence type="ECO:0000313" key="14">
    <source>
        <dbReference type="Proteomes" id="UP000326939"/>
    </source>
</evidence>
<dbReference type="PRINTS" id="PR00620">
    <property type="entry name" value="HISTONEH2A"/>
</dbReference>
<proteinExistence type="inferred from homology"/>
<dbReference type="GO" id="GO:0003677">
    <property type="term" value="F:DNA binding"/>
    <property type="evidence" value="ECO:0007669"/>
    <property type="project" value="UniProtKB-KW"/>
</dbReference>
<dbReference type="PANTHER" id="PTHR23430">
    <property type="entry name" value="HISTONE H2A"/>
    <property type="match status" value="1"/>
</dbReference>
<dbReference type="AlphaFoldDB" id="A0A5N5NLB0"/>
<dbReference type="Pfam" id="PF16211">
    <property type="entry name" value="Histone_H2A_C"/>
    <property type="match status" value="1"/>
</dbReference>
<dbReference type="GO" id="GO:0030527">
    <property type="term" value="F:structural constituent of chromatin"/>
    <property type="evidence" value="ECO:0007669"/>
    <property type="project" value="InterPro"/>
</dbReference>
<evidence type="ECO:0000256" key="3">
    <source>
        <dbReference type="ARBA" id="ARBA00010691"/>
    </source>
</evidence>
<comment type="subunit">
    <text evidence="4 9">The nucleosome is a histone octamer containing two molecules each of H2A, H2B, H3 and H4 assembled in one H3-H4 heterotetramer and two H2A-H2B heterodimers. The octamer wraps approximately 147 bp of DNA.</text>
</comment>
<dbReference type="Gene3D" id="1.10.20.10">
    <property type="entry name" value="Histone, subunit A"/>
    <property type="match status" value="1"/>
</dbReference>
<gene>
    <name evidence="13" type="ORF">DKX38_002117</name>
</gene>
<protein>
    <recommendedName>
        <fullName evidence="9">Histone H2A</fullName>
    </recommendedName>
</protein>
<feature type="domain" description="Core Histone H2A/H2B/H3" evidence="11">
    <location>
        <begin position="102"/>
        <end position="173"/>
    </location>
</feature>
<dbReference type="CDD" id="cd00074">
    <property type="entry name" value="HFD_H2A"/>
    <property type="match status" value="1"/>
</dbReference>
<dbReference type="InterPro" id="IPR007125">
    <property type="entry name" value="H2A/H2B/H3"/>
</dbReference>
<feature type="domain" description="Histone H2A C-terminal" evidence="12">
    <location>
        <begin position="175"/>
        <end position="204"/>
    </location>
</feature>
<dbReference type="GO" id="GO:0005634">
    <property type="term" value="C:nucleus"/>
    <property type="evidence" value="ECO:0007669"/>
    <property type="project" value="UniProtKB-SubCell"/>
</dbReference>
<dbReference type="GO" id="GO:0046982">
    <property type="term" value="F:protein heterodimerization activity"/>
    <property type="evidence" value="ECO:0007669"/>
    <property type="project" value="InterPro"/>
</dbReference>
<evidence type="ECO:0000256" key="1">
    <source>
        <dbReference type="ARBA" id="ARBA00004123"/>
    </source>
</evidence>
<evidence type="ECO:0000259" key="11">
    <source>
        <dbReference type="Pfam" id="PF00125"/>
    </source>
</evidence>
<keyword evidence="5 9" id="KW-0158">Chromosome</keyword>
<feature type="region of interest" description="Disordered" evidence="10">
    <location>
        <begin position="1"/>
        <end position="33"/>
    </location>
</feature>
<keyword evidence="14" id="KW-1185">Reference proteome</keyword>
<dbReference type="EMBL" id="VDCV01000002">
    <property type="protein sequence ID" value="KAB5568324.1"/>
    <property type="molecule type" value="Genomic_DNA"/>
</dbReference>
<keyword evidence="6 9" id="KW-0238">DNA-binding</keyword>
<evidence type="ECO:0000256" key="6">
    <source>
        <dbReference type="ARBA" id="ARBA00023125"/>
    </source>
</evidence>
<accession>A0A5N5NLB0</accession>
<keyword evidence="7 9" id="KW-0539">Nucleus</keyword>
<dbReference type="SMART" id="SM00414">
    <property type="entry name" value="H2A"/>
    <property type="match status" value="1"/>
</dbReference>
<evidence type="ECO:0000259" key="12">
    <source>
        <dbReference type="Pfam" id="PF16211"/>
    </source>
</evidence>
<dbReference type="GO" id="GO:0000786">
    <property type="term" value="C:nucleosome"/>
    <property type="evidence" value="ECO:0007669"/>
    <property type="project" value="UniProtKB-KW"/>
</dbReference>
<evidence type="ECO:0000256" key="7">
    <source>
        <dbReference type="ARBA" id="ARBA00023242"/>
    </source>
</evidence>
<feature type="compositionally biased region" description="Low complexity" evidence="10">
    <location>
        <begin position="9"/>
        <end position="18"/>
    </location>
</feature>
<dbReference type="InterPro" id="IPR002119">
    <property type="entry name" value="Histone_H2A"/>
</dbReference>